<dbReference type="AlphaFoldDB" id="A0A1D9QEJ8"/>
<sequence length="351" mass="39336">MDDTYFPSTDFPSEFFYPSQAQYDPSYFIPQYIALQQELIHRAFDIDRKSSLSSPDTISSLSLPLFDTTPTSPLPSPNTTSSLSSPDTISSLSLPLFDTTSSLSSPDTISSLSLPLFDTTPTSPLPSPNTISSLSLPLFDTTPTSPLPSPNTISSLSLPLFDITPTSPLPSFDTISSLSISLSDTISTPSLPSPGTISSLPLEPSDVMLPSSPYPPFKTDTSFVHWAEKFQSKIQLIHWKRENRKWDFIINEFGKRGIRKNNMQCWYSYYNRTLKEMSYFKEAVQADIVKTCERLGESIMELHMRQADYDGCWERIAALMVMHSSRWTAARVKYAWTHGVSDLFPDLMLSL</sequence>
<name>A0A1D9QEJ8_SCLS1</name>
<dbReference type="Proteomes" id="UP000177798">
    <property type="component" value="Chromosome 11"/>
</dbReference>
<evidence type="ECO:0000313" key="1">
    <source>
        <dbReference type="EMBL" id="APA13374.1"/>
    </source>
</evidence>
<accession>A0A1D9QEJ8</accession>
<dbReference type="OrthoDB" id="3524411at2759"/>
<evidence type="ECO:0000313" key="2">
    <source>
        <dbReference type="Proteomes" id="UP000177798"/>
    </source>
</evidence>
<organism evidence="1 2">
    <name type="scientific">Sclerotinia sclerotiorum (strain ATCC 18683 / 1980 / Ss-1)</name>
    <name type="common">White mold</name>
    <name type="synonym">Whetzelinia sclerotiorum</name>
    <dbReference type="NCBI Taxonomy" id="665079"/>
    <lineage>
        <taxon>Eukaryota</taxon>
        <taxon>Fungi</taxon>
        <taxon>Dikarya</taxon>
        <taxon>Ascomycota</taxon>
        <taxon>Pezizomycotina</taxon>
        <taxon>Leotiomycetes</taxon>
        <taxon>Helotiales</taxon>
        <taxon>Sclerotiniaceae</taxon>
        <taxon>Sclerotinia</taxon>
    </lineage>
</organism>
<protein>
    <submittedName>
        <fullName evidence="1">Uncharacterized protein</fullName>
    </submittedName>
</protein>
<reference evidence="2" key="1">
    <citation type="journal article" date="2017" name="Genome Biol. Evol.">
        <title>The complete genome sequence of the phytopathogenic fungus Sclerotinia sclerotiorum reveals insights into the genome architecture of broad host range pathogens.</title>
        <authorList>
            <person name="Derbyshire M."/>
            <person name="Denton-Giles M."/>
            <person name="Hegedus D."/>
            <person name="Seifbarghy S."/>
            <person name="Rollins J."/>
            <person name="van Kan J."/>
            <person name="Seidl M.F."/>
            <person name="Faino L."/>
            <person name="Mbengue M."/>
            <person name="Navaud O."/>
            <person name="Raffaele S."/>
            <person name="Hammond-Kosack K."/>
            <person name="Heard S."/>
            <person name="Oliver R."/>
        </authorList>
    </citation>
    <scope>NUCLEOTIDE SEQUENCE [LARGE SCALE GENOMIC DNA]</scope>
    <source>
        <strain evidence="2">ATCC 18683 / 1980 / Ss-1</strain>
    </source>
</reference>
<gene>
    <name evidence="1" type="ORF">sscle_11g081440</name>
</gene>
<dbReference type="EMBL" id="CP017824">
    <property type="protein sequence ID" value="APA13374.1"/>
    <property type="molecule type" value="Genomic_DNA"/>
</dbReference>
<proteinExistence type="predicted"/>
<dbReference type="VEuPathDB" id="FungiDB:sscle_11g081440"/>